<dbReference type="Pfam" id="PF01613">
    <property type="entry name" value="Flavin_Reduct"/>
    <property type="match status" value="1"/>
</dbReference>
<dbReference type="InterPro" id="IPR050268">
    <property type="entry name" value="NADH-dep_flavin_reductase"/>
</dbReference>
<dbReference type="GO" id="GO:0010181">
    <property type="term" value="F:FMN binding"/>
    <property type="evidence" value="ECO:0007669"/>
    <property type="project" value="InterPro"/>
</dbReference>
<evidence type="ECO:0000313" key="4">
    <source>
        <dbReference type="EMBL" id="RZT36845.1"/>
    </source>
</evidence>
<dbReference type="EMBL" id="SGXM01000004">
    <property type="protein sequence ID" value="RZT36845.1"/>
    <property type="molecule type" value="Genomic_DNA"/>
</dbReference>
<proteinExistence type="inferred from homology"/>
<evidence type="ECO:0000256" key="1">
    <source>
        <dbReference type="ARBA" id="ARBA00008898"/>
    </source>
</evidence>
<organism evidence="4 5">
    <name type="scientific">Cupriavidus agavae</name>
    <dbReference type="NCBI Taxonomy" id="1001822"/>
    <lineage>
        <taxon>Bacteria</taxon>
        <taxon>Pseudomonadati</taxon>
        <taxon>Pseudomonadota</taxon>
        <taxon>Betaproteobacteria</taxon>
        <taxon>Burkholderiales</taxon>
        <taxon>Burkholderiaceae</taxon>
        <taxon>Cupriavidus</taxon>
    </lineage>
</organism>
<keyword evidence="5" id="KW-1185">Reference proteome</keyword>
<dbReference type="PANTHER" id="PTHR30466:SF11">
    <property type="entry name" value="FLAVIN-DEPENDENT MONOOXYGENASE, REDUCTASE SUBUNIT HSAB"/>
    <property type="match status" value="1"/>
</dbReference>
<comment type="similarity">
    <text evidence="1">Belongs to the non-flavoprotein flavin reductase family.</text>
</comment>
<accession>A0A4Q7RT64</accession>
<comment type="caution">
    <text evidence="4">The sequence shown here is derived from an EMBL/GenBank/DDBJ whole genome shotgun (WGS) entry which is preliminary data.</text>
</comment>
<dbReference type="GO" id="GO:0042602">
    <property type="term" value="F:riboflavin reductase (NADPH) activity"/>
    <property type="evidence" value="ECO:0007669"/>
    <property type="project" value="TreeGrafter"/>
</dbReference>
<dbReference type="PANTHER" id="PTHR30466">
    <property type="entry name" value="FLAVIN REDUCTASE"/>
    <property type="match status" value="1"/>
</dbReference>
<evidence type="ECO:0000313" key="5">
    <source>
        <dbReference type="Proteomes" id="UP000291078"/>
    </source>
</evidence>
<evidence type="ECO:0000256" key="2">
    <source>
        <dbReference type="ARBA" id="ARBA00023002"/>
    </source>
</evidence>
<gene>
    <name evidence="4" type="ORF">EV147_3509</name>
</gene>
<reference evidence="4 5" key="1">
    <citation type="journal article" date="2015" name="Stand. Genomic Sci.">
        <title>Genomic Encyclopedia of Bacterial and Archaeal Type Strains, Phase III: the genomes of soil and plant-associated and newly described type strains.</title>
        <authorList>
            <person name="Whitman W.B."/>
            <person name="Woyke T."/>
            <person name="Klenk H.P."/>
            <person name="Zhou Y."/>
            <person name="Lilburn T.G."/>
            <person name="Beck B.J."/>
            <person name="De Vos P."/>
            <person name="Vandamme P."/>
            <person name="Eisen J.A."/>
            <person name="Garrity G."/>
            <person name="Hugenholtz P."/>
            <person name="Kyrpides N.C."/>
        </authorList>
    </citation>
    <scope>NUCLEOTIDE SEQUENCE [LARGE SCALE GENOMIC DNA]</scope>
    <source>
        <strain evidence="4 5">ASC-9842</strain>
    </source>
</reference>
<evidence type="ECO:0000259" key="3">
    <source>
        <dbReference type="SMART" id="SM00903"/>
    </source>
</evidence>
<dbReference type="InterPro" id="IPR012349">
    <property type="entry name" value="Split_barrel_FMN-bd"/>
</dbReference>
<dbReference type="Gene3D" id="2.30.110.10">
    <property type="entry name" value="Electron Transport, Fmn-binding Protein, Chain A"/>
    <property type="match status" value="1"/>
</dbReference>
<sequence length="170" mass="18452">MSADVMTQPIDSRDLRNALGRFATGVCIVTTCTAEGQRAALTINSFCSVSLDPPLVAWYLSDRAPSLQAFSESEFFAVHVLTAEQQHLASHFARPSPDKFAIVDDVRPGLGDVPLLDDALACFECRTSAVVPFGDHVMVLGQVERFGYEAKTPLLFHAGKFLEQAPALQP</sequence>
<dbReference type="SMART" id="SM00903">
    <property type="entry name" value="Flavin_Reduct"/>
    <property type="match status" value="1"/>
</dbReference>
<dbReference type="AlphaFoldDB" id="A0A4Q7RT64"/>
<dbReference type="OrthoDB" id="9792858at2"/>
<dbReference type="SUPFAM" id="SSF50475">
    <property type="entry name" value="FMN-binding split barrel"/>
    <property type="match status" value="1"/>
</dbReference>
<dbReference type="Proteomes" id="UP000291078">
    <property type="component" value="Unassembled WGS sequence"/>
</dbReference>
<protein>
    <submittedName>
        <fullName evidence="4">Flavin reductase (DIM6/NTAB) family NADH-FMN oxidoreductase RutF</fullName>
    </submittedName>
</protein>
<name>A0A4Q7RT64_9BURK</name>
<dbReference type="InterPro" id="IPR002563">
    <property type="entry name" value="Flavin_Rdtase-like_dom"/>
</dbReference>
<dbReference type="RefSeq" id="WP_130392458.1">
    <property type="nucleotide sequence ID" value="NZ_SGXM01000004.1"/>
</dbReference>
<feature type="domain" description="Flavin reductase like" evidence="3">
    <location>
        <begin position="19"/>
        <end position="163"/>
    </location>
</feature>
<keyword evidence="2" id="KW-0560">Oxidoreductase</keyword>